<keyword evidence="1" id="KW-0808">Transferase</keyword>
<proteinExistence type="predicted"/>
<dbReference type="OrthoDB" id="9799092at2"/>
<dbReference type="Pfam" id="PF04229">
    <property type="entry name" value="GrpB"/>
    <property type="match status" value="1"/>
</dbReference>
<evidence type="ECO:0000313" key="2">
    <source>
        <dbReference type="Proteomes" id="UP000198131"/>
    </source>
</evidence>
<evidence type="ECO:0000313" key="1">
    <source>
        <dbReference type="EMBL" id="SNC76147.1"/>
    </source>
</evidence>
<dbReference type="Gene3D" id="3.30.460.10">
    <property type="entry name" value="Beta Polymerase, domain 2"/>
    <property type="match status" value="1"/>
</dbReference>
<dbReference type="EMBL" id="FYEW01000002">
    <property type="protein sequence ID" value="SNC76147.1"/>
    <property type="molecule type" value="Genomic_DNA"/>
</dbReference>
<dbReference type="InterPro" id="IPR043519">
    <property type="entry name" value="NT_sf"/>
</dbReference>
<name>A0A212UD37_9BACT</name>
<dbReference type="RefSeq" id="WP_141106587.1">
    <property type="nucleotide sequence ID" value="NZ_FYEW01000002.1"/>
</dbReference>
<protein>
    <submittedName>
        <fullName evidence="1">GrpB domain, predicted nucleotidyltransferase, UPF0157 family</fullName>
    </submittedName>
</protein>
<dbReference type="Proteomes" id="UP000198131">
    <property type="component" value="Unassembled WGS sequence"/>
</dbReference>
<accession>A0A212UD37</accession>
<dbReference type="PANTHER" id="PTHR34822:SF1">
    <property type="entry name" value="GRPB FAMILY PROTEIN"/>
    <property type="match status" value="1"/>
</dbReference>
<dbReference type="AlphaFoldDB" id="A0A212UD37"/>
<dbReference type="GO" id="GO:0016740">
    <property type="term" value="F:transferase activity"/>
    <property type="evidence" value="ECO:0007669"/>
    <property type="project" value="UniProtKB-KW"/>
</dbReference>
<keyword evidence="2" id="KW-1185">Reference proteome</keyword>
<organism evidence="1 2">
    <name type="scientific">Hymenobacter gelipurpurascens</name>
    <dbReference type="NCBI Taxonomy" id="89968"/>
    <lineage>
        <taxon>Bacteria</taxon>
        <taxon>Pseudomonadati</taxon>
        <taxon>Bacteroidota</taxon>
        <taxon>Cytophagia</taxon>
        <taxon>Cytophagales</taxon>
        <taxon>Hymenobacteraceae</taxon>
        <taxon>Hymenobacter</taxon>
    </lineage>
</organism>
<reference evidence="2" key="1">
    <citation type="submission" date="2017-06" db="EMBL/GenBank/DDBJ databases">
        <authorList>
            <person name="Varghese N."/>
            <person name="Submissions S."/>
        </authorList>
    </citation>
    <scope>NUCLEOTIDE SEQUENCE [LARGE SCALE GENOMIC DNA]</scope>
    <source>
        <strain evidence="2">DSM 11116</strain>
    </source>
</reference>
<dbReference type="InterPro" id="IPR007344">
    <property type="entry name" value="GrpB/CoaE"/>
</dbReference>
<gene>
    <name evidence="1" type="ORF">SAMN06265337_3238</name>
</gene>
<dbReference type="PANTHER" id="PTHR34822">
    <property type="entry name" value="GRPB DOMAIN PROTEIN (AFU_ORTHOLOGUE AFUA_1G01530)"/>
    <property type="match status" value="1"/>
</dbReference>
<sequence length="205" mass="23305">MSSLPIFASSRPVVVLPYQVEWPQEFSLLAQRIRDAAGQNLLEINHIGSTAVPGLCAKNVLDVQLQVVSLAKAGSLIHQLRMAGFRQGEHLVYDIFHGLPDQSPELEKLYMREPVGERRIHIHIREKGRFNTRYALLFRDYLRAQASARAEYGELKLRAAALFPDSIAGYLYVKEPIFHLLYYAADLWAEQVGWKPADEAYQLLS</sequence>
<dbReference type="SUPFAM" id="SSF81301">
    <property type="entry name" value="Nucleotidyltransferase"/>
    <property type="match status" value="1"/>
</dbReference>